<evidence type="ECO:0000256" key="2">
    <source>
        <dbReference type="SAM" id="MobiDB-lite"/>
    </source>
</evidence>
<gene>
    <name evidence="3" type="ORF">DM01DRAFT_1380258</name>
</gene>
<protein>
    <submittedName>
        <fullName evidence="3">Uncharacterized protein</fullName>
    </submittedName>
</protein>
<feature type="region of interest" description="Disordered" evidence="2">
    <location>
        <begin position="1"/>
        <end position="125"/>
    </location>
</feature>
<feature type="coiled-coil region" evidence="1">
    <location>
        <begin position="155"/>
        <end position="203"/>
    </location>
</feature>
<name>A0A1X2GTI3_9FUNG</name>
<evidence type="ECO:0000256" key="1">
    <source>
        <dbReference type="SAM" id="Coils"/>
    </source>
</evidence>
<dbReference type="EMBL" id="MCGT01000003">
    <property type="protein sequence ID" value="ORX61331.1"/>
    <property type="molecule type" value="Genomic_DNA"/>
</dbReference>
<organism evidence="3 4">
    <name type="scientific">Hesseltinella vesiculosa</name>
    <dbReference type="NCBI Taxonomy" id="101127"/>
    <lineage>
        <taxon>Eukaryota</taxon>
        <taxon>Fungi</taxon>
        <taxon>Fungi incertae sedis</taxon>
        <taxon>Mucoromycota</taxon>
        <taxon>Mucoromycotina</taxon>
        <taxon>Mucoromycetes</taxon>
        <taxon>Mucorales</taxon>
        <taxon>Cunninghamellaceae</taxon>
        <taxon>Hesseltinella</taxon>
    </lineage>
</organism>
<feature type="compositionally biased region" description="Low complexity" evidence="2">
    <location>
        <begin position="83"/>
        <end position="102"/>
    </location>
</feature>
<evidence type="ECO:0000313" key="4">
    <source>
        <dbReference type="Proteomes" id="UP000242146"/>
    </source>
</evidence>
<keyword evidence="4" id="KW-1185">Reference proteome</keyword>
<proteinExistence type="predicted"/>
<feature type="compositionally biased region" description="Low complexity" evidence="2">
    <location>
        <begin position="42"/>
        <end position="59"/>
    </location>
</feature>
<keyword evidence="1" id="KW-0175">Coiled coil</keyword>
<dbReference type="AlphaFoldDB" id="A0A1X2GTI3"/>
<dbReference type="OrthoDB" id="2287144at2759"/>
<accession>A0A1X2GTI3</accession>
<comment type="caution">
    <text evidence="3">The sequence shown here is derived from an EMBL/GenBank/DDBJ whole genome shotgun (WGS) entry which is preliminary data.</text>
</comment>
<dbReference type="STRING" id="101127.A0A1X2GTI3"/>
<dbReference type="Proteomes" id="UP000242146">
    <property type="component" value="Unassembled WGS sequence"/>
</dbReference>
<feature type="coiled-coil region" evidence="1">
    <location>
        <begin position="240"/>
        <end position="274"/>
    </location>
</feature>
<sequence>MNGTQPSIPVNRPKKPANVRPTRASLARQNMVQAQQKRRSTEAIPSPTTSITTSSTKSSLVRPVSTKSSMPRQRLPSRPPTTAPRKPAQPIQKPIQKQPLQKSNPPPQQEKKRKSMTTIESLKKRPAWDMRGKVSDLEKVLAKSHDKLNGLYKFRDDLQVMKEDKESERKEAIQRAVTLKSELQALDKEHEQEIENMNAQQRIHHQELEDKQLIHKRRIATIEIEYEDCKRKWKEADKRTNQVMQEHQQLETKIDQLRKEMDTMDEDMDAMGLKLQRYGGELTDRERDIARQQAIFDTEQPVTEGAVAKLKEMHQHRHRLQKKIDDLRG</sequence>
<evidence type="ECO:0000313" key="3">
    <source>
        <dbReference type="EMBL" id="ORX61331.1"/>
    </source>
</evidence>
<reference evidence="3 4" key="1">
    <citation type="submission" date="2016-07" db="EMBL/GenBank/DDBJ databases">
        <title>Pervasive Adenine N6-methylation of Active Genes in Fungi.</title>
        <authorList>
            <consortium name="DOE Joint Genome Institute"/>
            <person name="Mondo S.J."/>
            <person name="Dannebaum R.O."/>
            <person name="Kuo R.C."/>
            <person name="Labutti K."/>
            <person name="Haridas S."/>
            <person name="Kuo A."/>
            <person name="Salamov A."/>
            <person name="Ahrendt S.R."/>
            <person name="Lipzen A."/>
            <person name="Sullivan W."/>
            <person name="Andreopoulos W.B."/>
            <person name="Clum A."/>
            <person name="Lindquist E."/>
            <person name="Daum C."/>
            <person name="Ramamoorthy G.K."/>
            <person name="Gryganskyi A."/>
            <person name="Culley D."/>
            <person name="Magnuson J.K."/>
            <person name="James T.Y."/>
            <person name="O'Malley M.A."/>
            <person name="Stajich J.E."/>
            <person name="Spatafora J.W."/>
            <person name="Visel A."/>
            <person name="Grigoriev I.V."/>
        </authorList>
    </citation>
    <scope>NUCLEOTIDE SEQUENCE [LARGE SCALE GENOMIC DNA]</scope>
    <source>
        <strain evidence="3 4">NRRL 3301</strain>
    </source>
</reference>